<reference evidence="2 3" key="1">
    <citation type="submission" date="2023-04" db="EMBL/GenBank/DDBJ databases">
        <title>Spirochaete genome identified in red abalone sample constitutes a novel genus.</title>
        <authorList>
            <person name="Sharma S.P."/>
            <person name="Purcell C.M."/>
            <person name="Hyde J.R."/>
            <person name="Severin A.J."/>
        </authorList>
    </citation>
    <scope>NUCLEOTIDE SEQUENCE [LARGE SCALE GENOMIC DNA]</scope>
    <source>
        <strain evidence="2 3">SP-2023</strain>
    </source>
</reference>
<evidence type="ECO:0000313" key="2">
    <source>
        <dbReference type="EMBL" id="WGK69317.1"/>
    </source>
</evidence>
<gene>
    <name evidence="2" type="ORF">P0082_00230</name>
</gene>
<protein>
    <submittedName>
        <fullName evidence="2">EVE domain-containing protein</fullName>
    </submittedName>
</protein>
<evidence type="ECO:0000313" key="3">
    <source>
        <dbReference type="Proteomes" id="UP001228690"/>
    </source>
</evidence>
<organism evidence="2 3">
    <name type="scientific">Candidatus Haliotispira prima</name>
    <dbReference type="NCBI Taxonomy" id="3034016"/>
    <lineage>
        <taxon>Bacteria</taxon>
        <taxon>Pseudomonadati</taxon>
        <taxon>Spirochaetota</taxon>
        <taxon>Spirochaetia</taxon>
        <taxon>Spirochaetales</taxon>
        <taxon>Spirochaetaceae</taxon>
        <taxon>Candidatus Haliotispira</taxon>
    </lineage>
</organism>
<name>A0ABY8MH18_9SPIO</name>
<dbReference type="PANTHER" id="PTHR14087:SF7">
    <property type="entry name" value="THYMOCYTE NUCLEAR PROTEIN 1"/>
    <property type="match status" value="1"/>
</dbReference>
<dbReference type="RefSeq" id="WP_326927500.1">
    <property type="nucleotide sequence ID" value="NZ_CP123443.1"/>
</dbReference>
<feature type="domain" description="EVE" evidence="1">
    <location>
        <begin position="8"/>
        <end position="161"/>
    </location>
</feature>
<keyword evidence="3" id="KW-1185">Reference proteome</keyword>
<dbReference type="InterPro" id="IPR052181">
    <property type="entry name" value="5hmC_binding"/>
</dbReference>
<dbReference type="SUPFAM" id="SSF88697">
    <property type="entry name" value="PUA domain-like"/>
    <property type="match status" value="1"/>
</dbReference>
<dbReference type="Gene3D" id="3.10.590.10">
    <property type="entry name" value="ph1033 like domains"/>
    <property type="match status" value="1"/>
</dbReference>
<accession>A0ABY8MH18</accession>
<dbReference type="Proteomes" id="UP001228690">
    <property type="component" value="Chromosome"/>
</dbReference>
<proteinExistence type="predicted"/>
<dbReference type="InterPro" id="IPR047197">
    <property type="entry name" value="THYN1-like_EVE"/>
</dbReference>
<dbReference type="InterPro" id="IPR002740">
    <property type="entry name" value="EVE_domain"/>
</dbReference>
<dbReference type="EMBL" id="CP123443">
    <property type="protein sequence ID" value="WGK69317.1"/>
    <property type="molecule type" value="Genomic_DNA"/>
</dbReference>
<dbReference type="CDD" id="cd21133">
    <property type="entry name" value="EVE"/>
    <property type="match status" value="1"/>
</dbReference>
<sequence>MDCGYSMNYWLLKSEPSVFGIDDLERNTRKNGEELWDGVRNYQARNFLRLMKTGEPAFFYHSNCKVPGIYGMMEIVREQVVDPTQFEPENRYFDPKSKPEQPRWDTVTVAFTEKWPEVISLERLRECFPEQDYGKDFALVRRGNRLSVMPVRESIYQQILALR</sequence>
<dbReference type="Pfam" id="PF01878">
    <property type="entry name" value="EVE"/>
    <property type="match status" value="1"/>
</dbReference>
<evidence type="ECO:0000259" key="1">
    <source>
        <dbReference type="Pfam" id="PF01878"/>
    </source>
</evidence>
<dbReference type="InterPro" id="IPR015947">
    <property type="entry name" value="PUA-like_sf"/>
</dbReference>
<dbReference type="PANTHER" id="PTHR14087">
    <property type="entry name" value="THYMOCYTE NUCLEAR PROTEIN 1"/>
    <property type="match status" value="1"/>
</dbReference>